<comment type="caution">
    <text evidence="3">The sequence shown here is derived from an EMBL/GenBank/DDBJ whole genome shotgun (WGS) entry which is preliminary data.</text>
</comment>
<keyword evidence="2" id="KW-0812">Transmembrane</keyword>
<dbReference type="AlphaFoldDB" id="W9YSD3"/>
<evidence type="ECO:0000256" key="2">
    <source>
        <dbReference type="SAM" id="Phobius"/>
    </source>
</evidence>
<dbReference type="OrthoDB" id="5417811at2759"/>
<proteinExistence type="predicted"/>
<feature type="compositionally biased region" description="Basic residues" evidence="1">
    <location>
        <begin position="54"/>
        <end position="66"/>
    </location>
</feature>
<feature type="compositionally biased region" description="Polar residues" evidence="1">
    <location>
        <begin position="30"/>
        <end position="40"/>
    </location>
</feature>
<keyword evidence="2" id="KW-1133">Transmembrane helix</keyword>
<protein>
    <recommendedName>
        <fullName evidence="5">Transmembrane protein</fullName>
    </recommendedName>
</protein>
<feature type="transmembrane region" description="Helical" evidence="2">
    <location>
        <begin position="82"/>
        <end position="105"/>
    </location>
</feature>
<dbReference type="eggNOG" id="ENOG502S8TD">
    <property type="taxonomic scope" value="Eukaryota"/>
</dbReference>
<evidence type="ECO:0008006" key="5">
    <source>
        <dbReference type="Google" id="ProtNLM"/>
    </source>
</evidence>
<organism evidence="3 4">
    <name type="scientific">Capronia epimyces CBS 606.96</name>
    <dbReference type="NCBI Taxonomy" id="1182542"/>
    <lineage>
        <taxon>Eukaryota</taxon>
        <taxon>Fungi</taxon>
        <taxon>Dikarya</taxon>
        <taxon>Ascomycota</taxon>
        <taxon>Pezizomycotina</taxon>
        <taxon>Eurotiomycetes</taxon>
        <taxon>Chaetothyriomycetidae</taxon>
        <taxon>Chaetothyriales</taxon>
        <taxon>Herpotrichiellaceae</taxon>
        <taxon>Capronia</taxon>
    </lineage>
</organism>
<gene>
    <name evidence="3" type="ORF">A1O3_01122</name>
</gene>
<accession>W9YSD3</accession>
<feature type="transmembrane region" description="Helical" evidence="2">
    <location>
        <begin position="111"/>
        <end position="135"/>
    </location>
</feature>
<feature type="region of interest" description="Disordered" evidence="1">
    <location>
        <begin position="144"/>
        <end position="181"/>
    </location>
</feature>
<dbReference type="HOGENOM" id="CLU_056752_0_0_1"/>
<dbReference type="Proteomes" id="UP000019478">
    <property type="component" value="Unassembled WGS sequence"/>
</dbReference>
<reference evidence="3 4" key="1">
    <citation type="submission" date="2013-03" db="EMBL/GenBank/DDBJ databases">
        <title>The Genome Sequence of Capronia epimyces CBS 606.96.</title>
        <authorList>
            <consortium name="The Broad Institute Genomics Platform"/>
            <person name="Cuomo C."/>
            <person name="de Hoog S."/>
            <person name="Gorbushina A."/>
            <person name="Walker B."/>
            <person name="Young S.K."/>
            <person name="Zeng Q."/>
            <person name="Gargeya S."/>
            <person name="Fitzgerald M."/>
            <person name="Haas B."/>
            <person name="Abouelleil A."/>
            <person name="Allen A.W."/>
            <person name="Alvarado L."/>
            <person name="Arachchi H.M."/>
            <person name="Berlin A.M."/>
            <person name="Chapman S.B."/>
            <person name="Gainer-Dewar J."/>
            <person name="Goldberg J."/>
            <person name="Griggs A."/>
            <person name="Gujja S."/>
            <person name="Hansen M."/>
            <person name="Howarth C."/>
            <person name="Imamovic A."/>
            <person name="Ireland A."/>
            <person name="Larimer J."/>
            <person name="McCowan C."/>
            <person name="Murphy C."/>
            <person name="Pearson M."/>
            <person name="Poon T.W."/>
            <person name="Priest M."/>
            <person name="Roberts A."/>
            <person name="Saif S."/>
            <person name="Shea T."/>
            <person name="Sisk P."/>
            <person name="Sykes S."/>
            <person name="Wortman J."/>
            <person name="Nusbaum C."/>
            <person name="Birren B."/>
        </authorList>
    </citation>
    <scope>NUCLEOTIDE SEQUENCE [LARGE SCALE GENOMIC DNA]</scope>
    <source>
        <strain evidence="3 4">CBS 606.96</strain>
    </source>
</reference>
<dbReference type="RefSeq" id="XP_007729460.1">
    <property type="nucleotide sequence ID" value="XM_007731270.1"/>
</dbReference>
<keyword evidence="2" id="KW-0472">Membrane</keyword>
<evidence type="ECO:0000313" key="4">
    <source>
        <dbReference type="Proteomes" id="UP000019478"/>
    </source>
</evidence>
<feature type="region of interest" description="Disordered" evidence="1">
    <location>
        <begin position="30"/>
        <end position="66"/>
    </location>
</feature>
<keyword evidence="4" id="KW-1185">Reference proteome</keyword>
<feature type="compositionally biased region" description="Low complexity" evidence="1">
    <location>
        <begin position="41"/>
        <end position="53"/>
    </location>
</feature>
<name>W9YSD3_9EURO</name>
<evidence type="ECO:0000313" key="3">
    <source>
        <dbReference type="EMBL" id="EXJ92570.1"/>
    </source>
</evidence>
<dbReference type="GeneID" id="19165260"/>
<feature type="compositionally biased region" description="Basic residues" evidence="1">
    <location>
        <begin position="144"/>
        <end position="158"/>
    </location>
</feature>
<evidence type="ECO:0000256" key="1">
    <source>
        <dbReference type="SAM" id="MobiDB-lite"/>
    </source>
</evidence>
<dbReference type="EMBL" id="AMGY01000001">
    <property type="protein sequence ID" value="EXJ92570.1"/>
    <property type="molecule type" value="Genomic_DNA"/>
</dbReference>
<sequence length="312" mass="34750">MYGGSVRNGYDINHDGHSVSIPMTQNLDYSASTSERSATPSGRSNSRSNSRSTHASRRHARRHVVLSRKTLRDPRVNAKAKLSFAFGVTLLIALVIYLALAVTGVARNTMFHVLSILLILTLFGIFCHQLIRMFMLMRRPRRSRHRTGYKSRHAHAHARGQTSTRTRRAAGPPAGPVEELPPEKPIQVFMEADDSLGADVDVEAVGSEPSIRLPPPVYGNFRTSRRMNPDFVHLKHVPPSPLTPTYEEAVSQVRRAMGYRPPSYISESGVTELMEARSRDVDAALDNIHPLERERMRTLAADALEGHHPTGI</sequence>